<dbReference type="InterPro" id="IPR012341">
    <property type="entry name" value="6hp_glycosidase-like_sf"/>
</dbReference>
<feature type="region of interest" description="Disordered" evidence="1">
    <location>
        <begin position="1"/>
        <end position="52"/>
    </location>
</feature>
<comment type="caution">
    <text evidence="4">The sequence shown here is derived from an EMBL/GenBank/DDBJ whole genome shotgun (WGS) entry which is preliminary data.</text>
</comment>
<protein>
    <submittedName>
        <fullName evidence="4">Amylo-alpha-1,6-glucosidase</fullName>
    </submittedName>
</protein>
<dbReference type="Proteomes" id="UP000287470">
    <property type="component" value="Unassembled WGS sequence"/>
</dbReference>
<keyword evidence="5" id="KW-1185">Reference proteome</keyword>
<dbReference type="AlphaFoldDB" id="A0A430FP76"/>
<dbReference type="Pfam" id="PF22422">
    <property type="entry name" value="MGH1-like_GH"/>
    <property type="match status" value="1"/>
</dbReference>
<feature type="domain" description="Mannosylglycerate hydrolase MGH1-like glycoside hydrolase" evidence="3">
    <location>
        <begin position="420"/>
        <end position="648"/>
    </location>
</feature>
<dbReference type="EMBL" id="QXGK01000016">
    <property type="protein sequence ID" value="RSX54628.1"/>
    <property type="molecule type" value="Genomic_DNA"/>
</dbReference>
<organism evidence="4 5">
    <name type="scientific">Bifidobacterium samirii</name>
    <dbReference type="NCBI Taxonomy" id="2306974"/>
    <lineage>
        <taxon>Bacteria</taxon>
        <taxon>Bacillati</taxon>
        <taxon>Actinomycetota</taxon>
        <taxon>Actinomycetes</taxon>
        <taxon>Bifidobacteriales</taxon>
        <taxon>Bifidobacteriaceae</taxon>
        <taxon>Bifidobacterium</taxon>
    </lineage>
</organism>
<gene>
    <name evidence="4" type="ORF">D2E24_1488</name>
</gene>
<evidence type="ECO:0000259" key="3">
    <source>
        <dbReference type="Pfam" id="PF22422"/>
    </source>
</evidence>
<dbReference type="Gene3D" id="1.50.10.10">
    <property type="match status" value="1"/>
</dbReference>
<dbReference type="InterPro" id="IPR032856">
    <property type="entry name" value="GDE_N_bis"/>
</dbReference>
<dbReference type="GO" id="GO:0005975">
    <property type="term" value="P:carbohydrate metabolic process"/>
    <property type="evidence" value="ECO:0007669"/>
    <property type="project" value="InterPro"/>
</dbReference>
<evidence type="ECO:0000313" key="4">
    <source>
        <dbReference type="EMBL" id="RSX54628.1"/>
    </source>
</evidence>
<feature type="domain" description="Putative glycogen debranching enzyme N-terminal" evidence="2">
    <location>
        <begin position="61"/>
        <end position="261"/>
    </location>
</feature>
<name>A0A430FP76_9BIFI</name>
<proteinExistence type="predicted"/>
<accession>A0A430FP76</accession>
<evidence type="ECO:0000313" key="5">
    <source>
        <dbReference type="Proteomes" id="UP000287470"/>
    </source>
</evidence>
<reference evidence="4 5" key="1">
    <citation type="submission" date="2018-09" db="EMBL/GenBank/DDBJ databases">
        <title>Characterization of the phylogenetic diversity of five novel species belonging to the genus Bifidobacterium.</title>
        <authorList>
            <person name="Lugli G.A."/>
            <person name="Duranti S."/>
            <person name="Milani C."/>
        </authorList>
    </citation>
    <scope>NUCLEOTIDE SEQUENCE [LARGE SCALE GENOMIC DNA]</scope>
    <source>
        <strain evidence="4 5">2033B</strain>
    </source>
</reference>
<evidence type="ECO:0000259" key="2">
    <source>
        <dbReference type="Pfam" id="PF14742"/>
    </source>
</evidence>
<dbReference type="SUPFAM" id="SSF48208">
    <property type="entry name" value="Six-hairpin glycosidases"/>
    <property type="match status" value="1"/>
</dbReference>
<sequence length="725" mass="76398">MTSPPAAATTAAAGPTIHPAIPTGPTDPTEPTDRTTTENPMSTNTQPRQPWMHDMKPLVCAPTQLWADPDGVVDATAPHAGTASIAGLYHGDTRIVSAIRTTVDGEAPVPVAWRAHGKGASTTTMIVRNIDGPTVDPQVRVEERRDLTPDALAERCTVTSALDHDVTIRLAVTLRFDMATMQEVKGGAPSAVALDGRIAVDVADTTADGVRTVRVTDGKLAAVVTADATAGTPPCVAVDGTDCTLIWTLAVPARGTAAAGLTVAVDAPGNVVRAATAACPWADVHVHAADSRVADWINTSLRDLDGLRMAIPALPDDEFLAAGAPWFFTLFGRDSLWAARFLLPLTTRTAMGTLRTLAHFQATASDPATNADPGKIMHELRAEQLVQTGAFDDGTSLPPLYYGTIDATPLWIVLLAEAARWGAPDDEIRALIPNLEAALAWLRDWGDCDGDGFLEYIDRTGRGLSNQGWKDSGDSVRWNDGTIARGPIALCEVQGYAYQAAMLGADLLDRYGRPGADGWRAWAARLKERFNEAFWVDDGRGRYPAIALDADKRPVDSLTSNIGHLLGTGILDEDGVRDVVARLTGDDMLSGYGVRTMSTLAGGYSPLSYHCGSVWAHDSAVVMNGLRDEGYEAEALRVAEGLVRAAASFGYQIPELYAGDAFGADGFGSGPAPYPAACHPQAWSAASSVAVLSLLLGLAPDGEASDGASAAVDSPLARDLRIEGR</sequence>
<feature type="compositionally biased region" description="Low complexity" evidence="1">
    <location>
        <begin position="1"/>
        <end position="29"/>
    </location>
</feature>
<dbReference type="InterPro" id="IPR054491">
    <property type="entry name" value="MGH1-like_GH"/>
</dbReference>
<dbReference type="Pfam" id="PF14742">
    <property type="entry name" value="GDE_N_bis"/>
    <property type="match status" value="1"/>
</dbReference>
<dbReference type="InterPro" id="IPR008928">
    <property type="entry name" value="6-hairpin_glycosidase_sf"/>
</dbReference>
<evidence type="ECO:0000256" key="1">
    <source>
        <dbReference type="SAM" id="MobiDB-lite"/>
    </source>
</evidence>